<proteinExistence type="predicted"/>
<gene>
    <name evidence="4" type="ORF">GFH48_00450</name>
</gene>
<dbReference type="EMBL" id="CP045643">
    <property type="protein sequence ID" value="QFZ71944.1"/>
    <property type="molecule type" value="Genomic_DNA"/>
</dbReference>
<protein>
    <submittedName>
        <fullName evidence="4">Alpha/beta hydrolase fold domain-containing protein</fullName>
    </submittedName>
</protein>
<feature type="domain" description="Alpha/beta hydrolase fold-3" evidence="3">
    <location>
        <begin position="148"/>
        <end position="353"/>
    </location>
</feature>
<dbReference type="PANTHER" id="PTHR48081">
    <property type="entry name" value="AB HYDROLASE SUPERFAMILY PROTEIN C4A8.06C"/>
    <property type="match status" value="1"/>
</dbReference>
<dbReference type="PANTHER" id="PTHR48081:SF8">
    <property type="entry name" value="ALPHA_BETA HYDROLASE FOLD-3 DOMAIN-CONTAINING PROTEIN-RELATED"/>
    <property type="match status" value="1"/>
</dbReference>
<evidence type="ECO:0000256" key="1">
    <source>
        <dbReference type="ARBA" id="ARBA00022801"/>
    </source>
</evidence>
<dbReference type="GO" id="GO:0016787">
    <property type="term" value="F:hydrolase activity"/>
    <property type="evidence" value="ECO:0007669"/>
    <property type="project" value="UniProtKB-KW"/>
</dbReference>
<dbReference type="AlphaFoldDB" id="A0A5Q0L596"/>
<dbReference type="KEGG" id="sfy:GFH48_00450"/>
<dbReference type="InterPro" id="IPR029058">
    <property type="entry name" value="AB_hydrolase_fold"/>
</dbReference>
<dbReference type="SUPFAM" id="SSF53474">
    <property type="entry name" value="alpha/beta-Hydrolases"/>
    <property type="match status" value="1"/>
</dbReference>
<evidence type="ECO:0000256" key="2">
    <source>
        <dbReference type="SAM" id="MobiDB-lite"/>
    </source>
</evidence>
<keyword evidence="5" id="KW-1185">Reference proteome</keyword>
<evidence type="ECO:0000313" key="4">
    <source>
        <dbReference type="EMBL" id="QFZ71944.1"/>
    </source>
</evidence>
<organism evidence="4 5">
    <name type="scientific">Streptomyces fagopyri</name>
    <dbReference type="NCBI Taxonomy" id="2662397"/>
    <lineage>
        <taxon>Bacteria</taxon>
        <taxon>Bacillati</taxon>
        <taxon>Actinomycetota</taxon>
        <taxon>Actinomycetes</taxon>
        <taxon>Kitasatosporales</taxon>
        <taxon>Streptomycetaceae</taxon>
        <taxon>Streptomyces</taxon>
    </lineage>
</organism>
<evidence type="ECO:0000259" key="3">
    <source>
        <dbReference type="Pfam" id="PF07859"/>
    </source>
</evidence>
<dbReference type="InterPro" id="IPR013094">
    <property type="entry name" value="AB_hydrolase_3"/>
</dbReference>
<dbReference type="Pfam" id="PF07859">
    <property type="entry name" value="Abhydrolase_3"/>
    <property type="match status" value="1"/>
</dbReference>
<evidence type="ECO:0000313" key="5">
    <source>
        <dbReference type="Proteomes" id="UP000326179"/>
    </source>
</evidence>
<name>A0A5Q0L596_9ACTN</name>
<keyword evidence="1 4" id="KW-0378">Hydrolase</keyword>
<feature type="region of interest" description="Disordered" evidence="2">
    <location>
        <begin position="1"/>
        <end position="49"/>
    </location>
</feature>
<dbReference type="InterPro" id="IPR050300">
    <property type="entry name" value="GDXG_lipolytic_enzyme"/>
</dbReference>
<dbReference type="Gene3D" id="3.40.50.1820">
    <property type="entry name" value="alpha/beta hydrolase"/>
    <property type="match status" value="1"/>
</dbReference>
<dbReference type="Proteomes" id="UP000326179">
    <property type="component" value="Chromosome"/>
</dbReference>
<sequence length="395" mass="42204">MGHASRQRSGTPSRGPKSRWGKEPGWPSPLAARRESDVPQTIKTPRLPCVQPRCAARQERAVSEAGGPRVRGRLEQYLDIVGSQRLSDIEDISQRRRNQAELAAPRPGRTAPPDIEVIAYSAWPGTDPKVRVRVYRPAGSGAPSPCLYYIHGDGLVPGSAGSDDAKASWLAQAVGCVVVSAEYRLAPENPYPAAVDDRFAGLRWLAGSPHELGIDPDRIALHGSSAGGCLAAATALLARDRGGPAIAHLMLISPMLDDRCPTASHGTNTGFRAWSRGANIQAWQAYLGKVFGTDRVPAYAAPARADDLAGLPPTYVDVGDLDLFRDEAVDFAHRMMRAGVPVELHVHPGGIHGGETLAPEADLSARVRSYRLGALRRALFAQPSGRPSPSAQWSG</sequence>
<reference evidence="4 5" key="1">
    <citation type="submission" date="2019-10" db="EMBL/GenBank/DDBJ databases">
        <title>A novel species.</title>
        <authorList>
            <person name="Gao J."/>
        </authorList>
    </citation>
    <scope>NUCLEOTIDE SEQUENCE [LARGE SCALE GENOMIC DNA]</scope>
    <source>
        <strain evidence="4 5">QMT-28</strain>
    </source>
</reference>
<accession>A0A5Q0L596</accession>